<organism evidence="5 6">
    <name type="scientific">Paenibacillus sediminis</name>
    <dbReference type="NCBI Taxonomy" id="664909"/>
    <lineage>
        <taxon>Bacteria</taxon>
        <taxon>Bacillati</taxon>
        <taxon>Bacillota</taxon>
        <taxon>Bacilli</taxon>
        <taxon>Bacillales</taxon>
        <taxon>Paenibacillaceae</taxon>
        <taxon>Paenibacillus</taxon>
    </lineage>
</organism>
<gene>
    <name evidence="5" type="ORF">J2Z20_002123</name>
</gene>
<name>A0ABS4H3X3_9BACL</name>
<dbReference type="PRINTS" id="PR00032">
    <property type="entry name" value="HTHARAC"/>
</dbReference>
<dbReference type="InterPro" id="IPR018060">
    <property type="entry name" value="HTH_AraC"/>
</dbReference>
<reference evidence="5 6" key="1">
    <citation type="submission" date="2021-03" db="EMBL/GenBank/DDBJ databases">
        <title>Genomic Encyclopedia of Type Strains, Phase IV (KMG-IV): sequencing the most valuable type-strain genomes for metagenomic binning, comparative biology and taxonomic classification.</title>
        <authorList>
            <person name="Goeker M."/>
        </authorList>
    </citation>
    <scope>NUCLEOTIDE SEQUENCE [LARGE SCALE GENOMIC DNA]</scope>
    <source>
        <strain evidence="5 6">DSM 23491</strain>
    </source>
</reference>
<evidence type="ECO:0000256" key="2">
    <source>
        <dbReference type="ARBA" id="ARBA00023125"/>
    </source>
</evidence>
<dbReference type="PANTHER" id="PTHR43280:SF28">
    <property type="entry name" value="HTH-TYPE TRANSCRIPTIONAL ACTIVATOR RHAS"/>
    <property type="match status" value="1"/>
</dbReference>
<dbReference type="InterPro" id="IPR003313">
    <property type="entry name" value="AraC-bd"/>
</dbReference>
<keyword evidence="2" id="KW-0238">DNA-binding</keyword>
<dbReference type="Pfam" id="PF02311">
    <property type="entry name" value="AraC_binding"/>
    <property type="match status" value="1"/>
</dbReference>
<keyword evidence="3" id="KW-0804">Transcription</keyword>
<dbReference type="Gene3D" id="1.10.10.60">
    <property type="entry name" value="Homeodomain-like"/>
    <property type="match status" value="2"/>
</dbReference>
<feature type="domain" description="HTH araC/xylS-type" evidence="4">
    <location>
        <begin position="178"/>
        <end position="276"/>
    </location>
</feature>
<keyword evidence="1" id="KW-0805">Transcription regulation</keyword>
<dbReference type="SUPFAM" id="SSF51215">
    <property type="entry name" value="Regulatory protein AraC"/>
    <property type="match status" value="1"/>
</dbReference>
<dbReference type="PROSITE" id="PS00041">
    <property type="entry name" value="HTH_ARAC_FAMILY_1"/>
    <property type="match status" value="1"/>
</dbReference>
<sequence length="287" mass="33107">MLSSMPHTSVGFQFVTPIPMLMLKGIGWQRVTSQDYIWNGRNRPGEYCLFQYTISGQGEIEIQGTTYTLKPGDAFIVDIPGEHCYCLPSSSEEWELLYLELSKDALPYWRQLLTMSAPVFQVSSDSELMKLGWQIYEMAARDEMNDVYQCSSFAYQFVMELSKYVTKQRSKPLPPKIERCKKFIEMHYAEPIGLKEMAEVAGISKFHLTRDYESRLGVTPVRYLNEVRLTHAVKLLLSTNDNLETIARRTGFSNANYFGKVFRKHMGIPPAAYRENNSTYDIGRVFF</sequence>
<evidence type="ECO:0000313" key="5">
    <source>
        <dbReference type="EMBL" id="MBP1937230.1"/>
    </source>
</evidence>
<comment type="caution">
    <text evidence="5">The sequence shown here is derived from an EMBL/GenBank/DDBJ whole genome shotgun (WGS) entry which is preliminary data.</text>
</comment>
<dbReference type="RefSeq" id="WP_209849241.1">
    <property type="nucleotide sequence ID" value="NZ_CBCRVE010000008.1"/>
</dbReference>
<dbReference type="SUPFAM" id="SSF46689">
    <property type="entry name" value="Homeodomain-like"/>
    <property type="match status" value="2"/>
</dbReference>
<dbReference type="PROSITE" id="PS01124">
    <property type="entry name" value="HTH_ARAC_FAMILY_2"/>
    <property type="match status" value="1"/>
</dbReference>
<evidence type="ECO:0000313" key="6">
    <source>
        <dbReference type="Proteomes" id="UP001519273"/>
    </source>
</evidence>
<proteinExistence type="predicted"/>
<dbReference type="InterPro" id="IPR020449">
    <property type="entry name" value="Tscrpt_reg_AraC-type_HTH"/>
</dbReference>
<accession>A0ABS4H3X3</accession>
<protein>
    <submittedName>
        <fullName evidence="5">AraC-like DNA-binding protein</fullName>
    </submittedName>
</protein>
<dbReference type="EMBL" id="JAGGKP010000004">
    <property type="protein sequence ID" value="MBP1937230.1"/>
    <property type="molecule type" value="Genomic_DNA"/>
</dbReference>
<dbReference type="Pfam" id="PF12833">
    <property type="entry name" value="HTH_18"/>
    <property type="match status" value="1"/>
</dbReference>
<evidence type="ECO:0000259" key="4">
    <source>
        <dbReference type="PROSITE" id="PS01124"/>
    </source>
</evidence>
<dbReference type="InterPro" id="IPR009057">
    <property type="entry name" value="Homeodomain-like_sf"/>
</dbReference>
<dbReference type="PANTHER" id="PTHR43280">
    <property type="entry name" value="ARAC-FAMILY TRANSCRIPTIONAL REGULATOR"/>
    <property type="match status" value="1"/>
</dbReference>
<dbReference type="InterPro" id="IPR018062">
    <property type="entry name" value="HTH_AraC-typ_CS"/>
</dbReference>
<dbReference type="Gene3D" id="2.60.120.280">
    <property type="entry name" value="Regulatory protein AraC"/>
    <property type="match status" value="1"/>
</dbReference>
<dbReference type="InterPro" id="IPR037923">
    <property type="entry name" value="HTH-like"/>
</dbReference>
<keyword evidence="6" id="KW-1185">Reference proteome</keyword>
<evidence type="ECO:0000256" key="3">
    <source>
        <dbReference type="ARBA" id="ARBA00023163"/>
    </source>
</evidence>
<evidence type="ECO:0000256" key="1">
    <source>
        <dbReference type="ARBA" id="ARBA00023015"/>
    </source>
</evidence>
<dbReference type="Proteomes" id="UP001519273">
    <property type="component" value="Unassembled WGS sequence"/>
</dbReference>
<dbReference type="SMART" id="SM00342">
    <property type="entry name" value="HTH_ARAC"/>
    <property type="match status" value="1"/>
</dbReference>